<dbReference type="EMBL" id="KV939785">
    <property type="protein sequence ID" value="PIO26812.1"/>
    <property type="molecule type" value="Genomic_DNA"/>
</dbReference>
<evidence type="ECO:0000313" key="5">
    <source>
        <dbReference type="Proteomes" id="UP000228934"/>
    </source>
</evidence>
<dbReference type="InterPro" id="IPR020859">
    <property type="entry name" value="ROC"/>
</dbReference>
<dbReference type="InterPro" id="IPR027417">
    <property type="entry name" value="P-loop_NTPase"/>
</dbReference>
<dbReference type="AlphaFoldDB" id="A0A2G9RFW4"/>
<keyword evidence="5" id="KW-1185">Reference proteome</keyword>
<evidence type="ECO:0000313" key="4">
    <source>
        <dbReference type="EMBL" id="PIO26812.1"/>
    </source>
</evidence>
<dbReference type="SUPFAM" id="SSF52540">
    <property type="entry name" value="P-loop containing nucleoside triphosphate hydrolases"/>
    <property type="match status" value="1"/>
</dbReference>
<proteinExistence type="predicted"/>
<dbReference type="PANTHER" id="PTHR47679:SF2">
    <property type="entry name" value="C-TERMINAL OF ROC (COR) DOMAIN-CONTAINING PROTEIN"/>
    <property type="match status" value="1"/>
</dbReference>
<name>A0A2G9RFW4_AQUCT</name>
<feature type="domain" description="Roc" evidence="3">
    <location>
        <begin position="98"/>
        <end position="298"/>
    </location>
</feature>
<evidence type="ECO:0000259" key="3">
    <source>
        <dbReference type="PROSITE" id="PS51424"/>
    </source>
</evidence>
<dbReference type="GO" id="GO:0000166">
    <property type="term" value="F:nucleotide binding"/>
    <property type="evidence" value="ECO:0007669"/>
    <property type="project" value="UniProtKB-KW"/>
</dbReference>
<keyword evidence="2" id="KW-0547">Nucleotide-binding</keyword>
<dbReference type="PROSITE" id="PS51424">
    <property type="entry name" value="ROC"/>
    <property type="match status" value="1"/>
</dbReference>
<dbReference type="GO" id="GO:0007165">
    <property type="term" value="P:signal transduction"/>
    <property type="evidence" value="ECO:0007669"/>
    <property type="project" value="InterPro"/>
</dbReference>
<accession>A0A2G9RFW4</accession>
<organism evidence="4 5">
    <name type="scientific">Aquarana catesbeiana</name>
    <name type="common">American bullfrog</name>
    <name type="synonym">Rana catesbeiana</name>
    <dbReference type="NCBI Taxonomy" id="8400"/>
    <lineage>
        <taxon>Eukaryota</taxon>
        <taxon>Metazoa</taxon>
        <taxon>Chordata</taxon>
        <taxon>Craniata</taxon>
        <taxon>Vertebrata</taxon>
        <taxon>Euteleostomi</taxon>
        <taxon>Amphibia</taxon>
        <taxon>Batrachia</taxon>
        <taxon>Anura</taxon>
        <taxon>Neobatrachia</taxon>
        <taxon>Ranoidea</taxon>
        <taxon>Ranidae</taxon>
        <taxon>Aquarana</taxon>
    </lineage>
</organism>
<dbReference type="InterPro" id="IPR000488">
    <property type="entry name" value="Death_dom"/>
</dbReference>
<dbReference type="InterPro" id="IPR011029">
    <property type="entry name" value="DEATH-like_dom_sf"/>
</dbReference>
<dbReference type="Pfam" id="PF08477">
    <property type="entry name" value="Roc"/>
    <property type="match status" value="1"/>
</dbReference>
<dbReference type="SUPFAM" id="SSF47986">
    <property type="entry name" value="DEATH domain"/>
    <property type="match status" value="1"/>
</dbReference>
<dbReference type="Gene3D" id="1.10.533.10">
    <property type="entry name" value="Death Domain, Fas"/>
    <property type="match status" value="1"/>
</dbReference>
<dbReference type="OrthoDB" id="9988411at2759"/>
<gene>
    <name evidence="4" type="ORF">AB205_0056510</name>
</gene>
<dbReference type="PANTHER" id="PTHR47679">
    <property type="entry name" value="PROTEIN TORNADO 1"/>
    <property type="match status" value="1"/>
</dbReference>
<protein>
    <recommendedName>
        <fullName evidence="3">Roc domain-containing protein</fullName>
    </recommendedName>
</protein>
<reference evidence="5" key="1">
    <citation type="journal article" date="2017" name="Nat. Commun.">
        <title>The North American bullfrog draft genome provides insight into hormonal regulation of long noncoding RNA.</title>
        <authorList>
            <person name="Hammond S.A."/>
            <person name="Warren R.L."/>
            <person name="Vandervalk B.P."/>
            <person name="Kucuk E."/>
            <person name="Khan H."/>
            <person name="Gibb E.A."/>
            <person name="Pandoh P."/>
            <person name="Kirk H."/>
            <person name="Zhao Y."/>
            <person name="Jones M."/>
            <person name="Mungall A.J."/>
            <person name="Coope R."/>
            <person name="Pleasance S."/>
            <person name="Moore R.A."/>
            <person name="Holt R.A."/>
            <person name="Round J.M."/>
            <person name="Ohora S."/>
            <person name="Walle B.V."/>
            <person name="Veldhoen N."/>
            <person name="Helbing C.C."/>
            <person name="Birol I."/>
        </authorList>
    </citation>
    <scope>NUCLEOTIDE SEQUENCE [LARGE SCALE GENOMIC DNA]</scope>
</reference>
<sequence length="757" mass="86445">MCQALLEKGANPTIQNQDKESFIFTLLRRSATENIELLITLALQYQPDLLSRNSEQQMVFLKDRPLPFPVMEAGNPVMEAGNSVLEVGNHVMEVGTQSGKPRKKVKLFICGHSGVGKTTFVNTLKETGLLSKFQYYFNGTESPPSTQGVSCSETNLKDGSLVIWDFAGQMEYCFTHSLLLNTSGPNTIYCVVFSLKGIESDLHGAQKQAIDQMIFWLRFLSLAYNPDSLPHVIIIGSHLDTLPEENHMLIAQRFYENVMKRETELFNCFQKQFFPINCKKKTDVEPIKDVLEIIVAKTKQEPKPKICQLVMEHLGLQRVRFQRWQKFIESITQWLAARGCQPVCPPTLLTAVEYLHNISELLYLPQYGPSRIISSVSCDSTSPVPSGVIILDMNWLLQKIFARFGNFALSPASGTNKQLWSFEEVVGALSLNDGEGDAEAALELLETLELILRTTEGDYVVPAWLKRGGLQRRRWENLRGVVYRWRNDSRIFFSHFFVGRLQIQLIRIFGKDKCKLWKEGALLVTEAQVRIEVSEDKRSLYLIGCWGDKDKDGDCYNLLEKIEKEVETLLRNGWDQSCEKLYLCPIELRDITEASCTNCDKEQQLSMQSGITREIKGYSFEEILNAEINNGSLCGSNIRTWEVLFPQHDTRILRHLGWNCNTRFIEGSTLKKLYHLLDEIHPTGHDWRWLAELLGKATISIVKQIEEEATKKGLSPTSLVLNRYPVTISQLKQSLSIMKREDCLPEIEKMMIRFNST</sequence>
<evidence type="ECO:0000256" key="1">
    <source>
        <dbReference type="ARBA" id="ARBA00022737"/>
    </source>
</evidence>
<dbReference type="Gene3D" id="3.30.70.1390">
    <property type="entry name" value="ROC domain from the Parkinson's disease-associated leucine-rich repeat kinase 2"/>
    <property type="match status" value="1"/>
</dbReference>
<dbReference type="Pfam" id="PF00531">
    <property type="entry name" value="Death"/>
    <property type="match status" value="1"/>
</dbReference>
<evidence type="ECO:0000256" key="2">
    <source>
        <dbReference type="ARBA" id="ARBA00022741"/>
    </source>
</evidence>
<dbReference type="Proteomes" id="UP000228934">
    <property type="component" value="Unassembled WGS sequence"/>
</dbReference>
<dbReference type="Gene3D" id="3.40.50.300">
    <property type="entry name" value="P-loop containing nucleotide triphosphate hydrolases"/>
    <property type="match status" value="1"/>
</dbReference>
<keyword evidence="1" id="KW-0677">Repeat</keyword>